<dbReference type="InterPro" id="IPR053781">
    <property type="entry name" value="F-box_AtFBL13-like"/>
</dbReference>
<evidence type="ECO:0008006" key="3">
    <source>
        <dbReference type="Google" id="ProtNLM"/>
    </source>
</evidence>
<keyword evidence="2" id="KW-1185">Reference proteome</keyword>
<dbReference type="Proteomes" id="UP000324897">
    <property type="component" value="Unassembled WGS sequence"/>
</dbReference>
<dbReference type="Gramene" id="TVU16762">
    <property type="protein sequence ID" value="TVU16762"/>
    <property type="gene ID" value="EJB05_36916"/>
</dbReference>
<dbReference type="AlphaFoldDB" id="A0A5J9TZB7"/>
<organism evidence="1 2">
    <name type="scientific">Eragrostis curvula</name>
    <name type="common">weeping love grass</name>
    <dbReference type="NCBI Taxonomy" id="38414"/>
    <lineage>
        <taxon>Eukaryota</taxon>
        <taxon>Viridiplantae</taxon>
        <taxon>Streptophyta</taxon>
        <taxon>Embryophyta</taxon>
        <taxon>Tracheophyta</taxon>
        <taxon>Spermatophyta</taxon>
        <taxon>Magnoliopsida</taxon>
        <taxon>Liliopsida</taxon>
        <taxon>Poales</taxon>
        <taxon>Poaceae</taxon>
        <taxon>PACMAD clade</taxon>
        <taxon>Chloridoideae</taxon>
        <taxon>Eragrostideae</taxon>
        <taxon>Eragrostidinae</taxon>
        <taxon>Eragrostis</taxon>
    </lineage>
</organism>
<proteinExistence type="predicted"/>
<comment type="caution">
    <text evidence="1">The sequence shown here is derived from an EMBL/GenBank/DDBJ whole genome shotgun (WGS) entry which is preliminary data.</text>
</comment>
<dbReference type="SUPFAM" id="SSF81383">
    <property type="entry name" value="F-box domain"/>
    <property type="match status" value="1"/>
</dbReference>
<dbReference type="PANTHER" id="PTHR34223:SF51">
    <property type="entry name" value="OS06G0556300 PROTEIN"/>
    <property type="match status" value="1"/>
</dbReference>
<reference evidence="1 2" key="1">
    <citation type="journal article" date="2019" name="Sci. Rep.">
        <title>A high-quality genome of Eragrostis curvula grass provides insights into Poaceae evolution and supports new strategies to enhance forage quality.</title>
        <authorList>
            <person name="Carballo J."/>
            <person name="Santos B.A.C.M."/>
            <person name="Zappacosta D."/>
            <person name="Garbus I."/>
            <person name="Selva J.P."/>
            <person name="Gallo C.A."/>
            <person name="Diaz A."/>
            <person name="Albertini E."/>
            <person name="Caccamo M."/>
            <person name="Echenique V."/>
        </authorList>
    </citation>
    <scope>NUCLEOTIDE SEQUENCE [LARGE SCALE GENOMIC DNA]</scope>
    <source>
        <strain evidence="2">cv. Victoria</strain>
        <tissue evidence="1">Leaf</tissue>
    </source>
</reference>
<dbReference type="InterPro" id="IPR053197">
    <property type="entry name" value="F-box_SCFL_complex_component"/>
</dbReference>
<evidence type="ECO:0000313" key="2">
    <source>
        <dbReference type="Proteomes" id="UP000324897"/>
    </source>
</evidence>
<accession>A0A5J9TZB7</accession>
<dbReference type="EMBL" id="RWGY01000030">
    <property type="protein sequence ID" value="TVU16762.1"/>
    <property type="molecule type" value="Genomic_DNA"/>
</dbReference>
<protein>
    <recommendedName>
        <fullName evidence="3">F-box domain-containing protein</fullName>
    </recommendedName>
</protein>
<gene>
    <name evidence="1" type="ORF">EJB05_36916</name>
</gene>
<sequence>MNDQNLSLDCAKRADSKTGGMAPQTSEAKKAAMSGGEDLISALPDGVAGHIVGFLPAEQAVQTSVLAQQWRHVWCSSMRRLRFVSSDGRLESSYNFNKLVYRVLLRRDPSMALDEVEFTGTSTRFWHENNIDLNAWIRHALLCRVSLLCVRLPFNWRPMLDGSVALASRYLKGLEIAHVVVDGYSVHLRTQGLFKRISGDVAAGTPHLITWFSSLMEIVSLVRFCYVLTLPFGEKERKREEQLAAETVE</sequence>
<evidence type="ECO:0000313" key="1">
    <source>
        <dbReference type="EMBL" id="TVU16762.1"/>
    </source>
</evidence>
<dbReference type="OrthoDB" id="640431at2759"/>
<dbReference type="CDD" id="cd22160">
    <property type="entry name" value="F-box_AtFBL13-like"/>
    <property type="match status" value="1"/>
</dbReference>
<dbReference type="PANTHER" id="PTHR34223">
    <property type="entry name" value="OS11G0201299 PROTEIN"/>
    <property type="match status" value="1"/>
</dbReference>
<dbReference type="InterPro" id="IPR036047">
    <property type="entry name" value="F-box-like_dom_sf"/>
</dbReference>
<feature type="non-terminal residue" evidence="1">
    <location>
        <position position="1"/>
    </location>
</feature>
<name>A0A5J9TZB7_9POAL</name>